<evidence type="ECO:0000313" key="1">
    <source>
        <dbReference type="EMBL" id="UXI69132.1"/>
    </source>
</evidence>
<sequence>MDGFLLTVLRKAFEQFGEYFASWCALSTGPVDKHGDNAVHEPRIARPGAVLARFGEILINHGGRRALQSSNVVNNAGAR</sequence>
<accession>A0ABY6BMT6</accession>
<dbReference type="EMBL" id="CP104694">
    <property type="protein sequence ID" value="UXI69132.1"/>
    <property type="molecule type" value="Genomic_DNA"/>
</dbReference>
<proteinExistence type="predicted"/>
<dbReference type="RefSeq" id="WP_261696090.1">
    <property type="nucleotide sequence ID" value="NZ_CP104694.1"/>
</dbReference>
<name>A0ABY6BMT6_9GAMM</name>
<dbReference type="Proteomes" id="UP001064632">
    <property type="component" value="Chromosome"/>
</dbReference>
<evidence type="ECO:0000313" key="2">
    <source>
        <dbReference type="Proteomes" id="UP001064632"/>
    </source>
</evidence>
<reference evidence="1" key="1">
    <citation type="submission" date="2022-09" db="EMBL/GenBank/DDBJ databases">
        <title>Tahibacter sp. nov., isolated from a fresh water.</title>
        <authorList>
            <person name="Baek J.H."/>
            <person name="Lee J.K."/>
            <person name="Kim J.M."/>
            <person name="Jeon C.O."/>
        </authorList>
    </citation>
    <scope>NUCLEOTIDE SEQUENCE</scope>
    <source>
        <strain evidence="1">W38</strain>
    </source>
</reference>
<keyword evidence="2" id="KW-1185">Reference proteome</keyword>
<gene>
    <name evidence="1" type="ORF">N4264_05635</name>
</gene>
<organism evidence="1 2">
    <name type="scientific">Tahibacter amnicola</name>
    <dbReference type="NCBI Taxonomy" id="2976241"/>
    <lineage>
        <taxon>Bacteria</taxon>
        <taxon>Pseudomonadati</taxon>
        <taxon>Pseudomonadota</taxon>
        <taxon>Gammaproteobacteria</taxon>
        <taxon>Lysobacterales</taxon>
        <taxon>Rhodanobacteraceae</taxon>
        <taxon>Tahibacter</taxon>
    </lineage>
</organism>
<protein>
    <submittedName>
        <fullName evidence="1">Uncharacterized protein</fullName>
    </submittedName>
</protein>